<dbReference type="RefSeq" id="WP_006690695.1">
    <property type="nucleotide sequence ID" value="NZ_GG694007.1"/>
</dbReference>
<keyword evidence="2" id="KW-0378">Hydrolase</keyword>
<accession>C4V1Y4</accession>
<dbReference type="AlphaFoldDB" id="C4V1Y4"/>
<comment type="cofactor">
    <cofactor evidence="1">
        <name>Mg(2+)</name>
        <dbReference type="ChEBI" id="CHEBI:18420"/>
    </cofactor>
    <text evidence="1">Binds 2 magnesium ions per subunit.</text>
</comment>
<evidence type="ECO:0000256" key="1">
    <source>
        <dbReference type="PIRSR" id="PIRSR605502-1"/>
    </source>
</evidence>
<dbReference type="SUPFAM" id="SSF101478">
    <property type="entry name" value="ADP-ribosylglycohydrolase"/>
    <property type="match status" value="1"/>
</dbReference>
<dbReference type="Proteomes" id="UP000005309">
    <property type="component" value="Unassembled WGS sequence"/>
</dbReference>
<dbReference type="STRING" id="638302.HMPREF0908_0431"/>
<evidence type="ECO:0000313" key="3">
    <source>
        <dbReference type="Proteomes" id="UP000005309"/>
    </source>
</evidence>
<proteinExistence type="predicted"/>
<keyword evidence="3" id="KW-1185">Reference proteome</keyword>
<dbReference type="GO" id="GO:0016787">
    <property type="term" value="F:hydrolase activity"/>
    <property type="evidence" value="ECO:0007669"/>
    <property type="project" value="UniProtKB-KW"/>
</dbReference>
<dbReference type="EMBL" id="ACLA01000006">
    <property type="protein sequence ID" value="EEQ49115.1"/>
    <property type="molecule type" value="Genomic_DNA"/>
</dbReference>
<feature type="binding site" evidence="1">
    <location>
        <position position="240"/>
    </location>
    <ligand>
        <name>Mg(2+)</name>
        <dbReference type="ChEBI" id="CHEBI:18420"/>
        <label>1</label>
    </ligand>
</feature>
<feature type="binding site" evidence="1">
    <location>
        <position position="238"/>
    </location>
    <ligand>
        <name>Mg(2+)</name>
        <dbReference type="ChEBI" id="CHEBI:18420"/>
        <label>1</label>
    </ligand>
</feature>
<feature type="binding site" evidence="1">
    <location>
        <position position="56"/>
    </location>
    <ligand>
        <name>Mg(2+)</name>
        <dbReference type="ChEBI" id="CHEBI:18420"/>
        <label>1</label>
    </ligand>
</feature>
<organism evidence="2 3">
    <name type="scientific">Selenomonas flueggei ATCC 43531</name>
    <dbReference type="NCBI Taxonomy" id="638302"/>
    <lineage>
        <taxon>Bacteria</taxon>
        <taxon>Bacillati</taxon>
        <taxon>Bacillota</taxon>
        <taxon>Negativicutes</taxon>
        <taxon>Selenomonadales</taxon>
        <taxon>Selenomonadaceae</taxon>
        <taxon>Selenomonas</taxon>
    </lineage>
</organism>
<dbReference type="InterPro" id="IPR050792">
    <property type="entry name" value="ADP-ribosylglycohydrolase"/>
</dbReference>
<comment type="caution">
    <text evidence="2">The sequence shown here is derived from an EMBL/GenBank/DDBJ whole genome shotgun (WGS) entry which is preliminary data.</text>
</comment>
<dbReference type="HOGENOM" id="CLU_024566_1_0_9"/>
<dbReference type="InterPro" id="IPR005502">
    <property type="entry name" value="Ribosyl_crysJ1"/>
</dbReference>
<dbReference type="OrthoDB" id="9814572at2"/>
<dbReference type="GO" id="GO:0046872">
    <property type="term" value="F:metal ion binding"/>
    <property type="evidence" value="ECO:0007669"/>
    <property type="project" value="UniProtKB-KW"/>
</dbReference>
<keyword evidence="1" id="KW-0479">Metal-binding</keyword>
<keyword evidence="1" id="KW-0460">Magnesium</keyword>
<dbReference type="InterPro" id="IPR036705">
    <property type="entry name" value="Ribosyl_crysJ1_sf"/>
</dbReference>
<evidence type="ECO:0000313" key="2">
    <source>
        <dbReference type="EMBL" id="EEQ49115.1"/>
    </source>
</evidence>
<dbReference type="PANTHER" id="PTHR16222:SF12">
    <property type="entry name" value="ADP-RIBOSYLGLYCOHYDROLASE-RELATED"/>
    <property type="match status" value="1"/>
</dbReference>
<dbReference type="Pfam" id="PF03747">
    <property type="entry name" value="ADP_ribosyl_GH"/>
    <property type="match status" value="1"/>
</dbReference>
<gene>
    <name evidence="2" type="ORF">HMPREF0908_0431</name>
</gene>
<name>C4V1Y4_9FIRM</name>
<protein>
    <submittedName>
        <fullName evidence="2">ADP-ribosylglycohydrolase</fullName>
    </submittedName>
</protein>
<reference evidence="2 3" key="1">
    <citation type="submission" date="2009-04" db="EMBL/GenBank/DDBJ databases">
        <authorList>
            <person name="Qin X."/>
            <person name="Bachman B."/>
            <person name="Battles P."/>
            <person name="Bell A."/>
            <person name="Bess C."/>
            <person name="Bickham C."/>
            <person name="Chaboub L."/>
            <person name="Chen D."/>
            <person name="Coyle M."/>
            <person name="Deiros D.R."/>
            <person name="Dinh H."/>
            <person name="Forbes L."/>
            <person name="Fowler G."/>
            <person name="Francisco L."/>
            <person name="Fu Q."/>
            <person name="Gubbala S."/>
            <person name="Hale W."/>
            <person name="Han Y."/>
            <person name="Hemphill L."/>
            <person name="Highlander S.K."/>
            <person name="Hirani K."/>
            <person name="Hogues M."/>
            <person name="Jackson L."/>
            <person name="Jakkamsetti A."/>
            <person name="Javaid M."/>
            <person name="Jiang H."/>
            <person name="Korchina V."/>
            <person name="Kovar C."/>
            <person name="Lara F."/>
            <person name="Lee S."/>
            <person name="Mata R."/>
            <person name="Mathew T."/>
            <person name="Moen C."/>
            <person name="Morales K."/>
            <person name="Munidasa M."/>
            <person name="Nazareth L."/>
            <person name="Ngo R."/>
            <person name="Nguyen L."/>
            <person name="Okwuonu G."/>
            <person name="Ongeri F."/>
            <person name="Patil S."/>
            <person name="Petrosino J."/>
            <person name="Pham C."/>
            <person name="Pham P."/>
            <person name="Pu L.-L."/>
            <person name="Puazo M."/>
            <person name="Raj R."/>
            <person name="Reid J."/>
            <person name="Rouhana J."/>
            <person name="Saada N."/>
            <person name="Shang Y."/>
            <person name="Simmons D."/>
            <person name="Thornton R."/>
            <person name="Warren J."/>
            <person name="Weissenberger G."/>
            <person name="Zhang J."/>
            <person name="Zhang L."/>
            <person name="Zhou C."/>
            <person name="Zhu D."/>
            <person name="Muzny D."/>
            <person name="Worley K."/>
            <person name="Gibbs R."/>
        </authorList>
    </citation>
    <scope>NUCLEOTIDE SEQUENCE [LARGE SCALE GENOMIC DNA]</scope>
    <source>
        <strain evidence="2 3">ATCC 43531</strain>
    </source>
</reference>
<dbReference type="PANTHER" id="PTHR16222">
    <property type="entry name" value="ADP-RIBOSYLGLYCOHYDROLASE"/>
    <property type="match status" value="1"/>
</dbReference>
<dbReference type="Gene3D" id="1.10.4080.10">
    <property type="entry name" value="ADP-ribosylation/Crystallin J1"/>
    <property type="match status" value="1"/>
</dbReference>
<sequence length="290" mass="31966">MLGAIIGDIVGSRFEFDNHRSKDFELFAEGCFATDDSIMTLSVAKAIMETQREAADTSAADVAGLSDAAEAEEAFYARLRANAVHWMRSIGRHYPDCGYGGRFYWWMFITDNPAPYDSFGNGAAMRVSPAGFAARSMEEAIALAKAVTEVTHNHPEGIKGAEATAVAVYMARTGCTQQEIAAHIVEHYYALDFTIDGIREDYIFNETCQHTVPQAIECFLESCSFEDAIRTAISLGGDSDTIAAIAGAIAEAYYGIPGAIRTQALSYLDDRLRPIYDEWEARYRMEQRAH</sequence>
<dbReference type="eggNOG" id="COG1397">
    <property type="taxonomic scope" value="Bacteria"/>
</dbReference>
<feature type="binding site" evidence="1">
    <location>
        <position position="241"/>
    </location>
    <ligand>
        <name>Mg(2+)</name>
        <dbReference type="ChEBI" id="CHEBI:18420"/>
        <label>1</label>
    </ligand>
</feature>